<evidence type="ECO:0008006" key="3">
    <source>
        <dbReference type="Google" id="ProtNLM"/>
    </source>
</evidence>
<dbReference type="Proteomes" id="UP000702544">
    <property type="component" value="Unassembled WGS sequence"/>
</dbReference>
<protein>
    <recommendedName>
        <fullName evidence="3">Outer membrane protein beta-barrel domain-containing protein</fullName>
    </recommendedName>
</protein>
<name>A0AAE5CDC0_9BACT</name>
<gene>
    <name evidence="1" type="ORF">GWO12_10360</name>
</gene>
<accession>A0AAE5CDC0</accession>
<evidence type="ECO:0000313" key="2">
    <source>
        <dbReference type="Proteomes" id="UP000702544"/>
    </source>
</evidence>
<evidence type="ECO:0000313" key="1">
    <source>
        <dbReference type="EMBL" id="NIR75494.1"/>
    </source>
</evidence>
<dbReference type="AlphaFoldDB" id="A0AAE5CDC0"/>
<sequence length="196" mass="20827">MKWKAVVVLAGLLALPQVGSAQFISLRFVGLDMLGGAVVPGAGTDVGVTFGARFGFGDLFGGFARLGVEVDWWTARHDDPAYEIRNILGGIAIWKEIVGSGPVVPYLGMGGAIHSLDTAPVGRLTDPLPAEARRIAGARLGGSGFGGVAFALSRTRAMWILLEYRYTAVTDIPFQEIRLGFRLAGRRPVRSVASFP</sequence>
<proteinExistence type="predicted"/>
<comment type="caution">
    <text evidence="1">The sequence shown here is derived from an EMBL/GenBank/DDBJ whole genome shotgun (WGS) entry which is preliminary data.</text>
</comment>
<dbReference type="EMBL" id="JAACAK010000083">
    <property type="protein sequence ID" value="NIR75494.1"/>
    <property type="molecule type" value="Genomic_DNA"/>
</dbReference>
<organism evidence="1 2">
    <name type="scientific">Candidatus Kutchimonas denitrificans</name>
    <dbReference type="NCBI Taxonomy" id="3056748"/>
    <lineage>
        <taxon>Bacteria</taxon>
        <taxon>Pseudomonadati</taxon>
        <taxon>Gemmatimonadota</taxon>
        <taxon>Gemmatimonadia</taxon>
        <taxon>Candidatus Palauibacterales</taxon>
        <taxon>Candidatus Palauibacteraceae</taxon>
        <taxon>Candidatus Kutchimonas</taxon>
    </lineage>
</organism>
<reference evidence="1 2" key="1">
    <citation type="submission" date="2020-01" db="EMBL/GenBank/DDBJ databases">
        <title>Genomes assembled from Gulf of Kutch pelagic sediment metagenomes.</title>
        <authorList>
            <person name="Chandrashekar M."/>
            <person name="Mahajan M.S."/>
            <person name="Dave K.J."/>
            <person name="Vatsa P."/>
            <person name="Nathani N.M."/>
        </authorList>
    </citation>
    <scope>NUCLEOTIDE SEQUENCE [LARGE SCALE GENOMIC DNA]</scope>
    <source>
        <strain evidence="1">KS3-K002</strain>
    </source>
</reference>